<feature type="region of interest" description="Disordered" evidence="4">
    <location>
        <begin position="1"/>
        <end position="23"/>
    </location>
</feature>
<dbReference type="SMART" id="SM00347">
    <property type="entry name" value="HTH_MARR"/>
    <property type="match status" value="1"/>
</dbReference>
<gene>
    <name evidence="6" type="ORF">EKN06_00630</name>
</gene>
<keyword evidence="7" id="KW-1185">Reference proteome</keyword>
<comment type="caution">
    <text evidence="6">The sequence shown here is derived from an EMBL/GenBank/DDBJ whole genome shotgun (WGS) entry which is preliminary data.</text>
</comment>
<evidence type="ECO:0000259" key="5">
    <source>
        <dbReference type="SMART" id="SM00347"/>
    </source>
</evidence>
<dbReference type="GO" id="GO:0003677">
    <property type="term" value="F:DNA binding"/>
    <property type="evidence" value="ECO:0007669"/>
    <property type="project" value="UniProtKB-KW"/>
</dbReference>
<organism evidence="6 7">
    <name type="scientific">Croceicoccus ponticola</name>
    <dbReference type="NCBI Taxonomy" id="2217664"/>
    <lineage>
        <taxon>Bacteria</taxon>
        <taxon>Pseudomonadati</taxon>
        <taxon>Pseudomonadota</taxon>
        <taxon>Alphaproteobacteria</taxon>
        <taxon>Sphingomonadales</taxon>
        <taxon>Erythrobacteraceae</taxon>
        <taxon>Croceicoccus</taxon>
    </lineage>
</organism>
<dbReference type="PROSITE" id="PS01117">
    <property type="entry name" value="HTH_MARR_1"/>
    <property type="match status" value="1"/>
</dbReference>
<dbReference type="SUPFAM" id="SSF46785">
    <property type="entry name" value="Winged helix' DNA-binding domain"/>
    <property type="match status" value="1"/>
</dbReference>
<evidence type="ECO:0000256" key="4">
    <source>
        <dbReference type="SAM" id="MobiDB-lite"/>
    </source>
</evidence>
<dbReference type="RefSeq" id="WP_127610960.1">
    <property type="nucleotide sequence ID" value="NZ_RXOL01000001.1"/>
</dbReference>
<dbReference type="Gene3D" id="1.10.10.10">
    <property type="entry name" value="Winged helix-like DNA-binding domain superfamily/Winged helix DNA-binding domain"/>
    <property type="match status" value="1"/>
</dbReference>
<sequence>MKDINSKSFQGPSESSRAAGSKARELRAVASRLNRIADEIESNPIRAEAIALPDEPLGPLNVLEAGPNHLARVARAIHAARRRRDRWFDRGLFGEPSWDILLDAFQHKASGKQLTTKSVCFASGVASTTALRWIGVMEEAGLLRRTPSERDRREMLVELTDEGFRAMTLYLLDFNQSSRNESNPKG</sequence>
<dbReference type="Pfam" id="PF13463">
    <property type="entry name" value="HTH_27"/>
    <property type="match status" value="1"/>
</dbReference>
<feature type="compositionally biased region" description="Polar residues" evidence="4">
    <location>
        <begin position="1"/>
        <end position="18"/>
    </location>
</feature>
<evidence type="ECO:0000256" key="1">
    <source>
        <dbReference type="ARBA" id="ARBA00023015"/>
    </source>
</evidence>
<dbReference type="AlphaFoldDB" id="A0A437GZH9"/>
<keyword evidence="2" id="KW-0238">DNA-binding</keyword>
<accession>A0A437GZH9</accession>
<keyword evidence="1" id="KW-0805">Transcription regulation</keyword>
<evidence type="ECO:0000256" key="2">
    <source>
        <dbReference type="ARBA" id="ARBA00023125"/>
    </source>
</evidence>
<dbReference type="InterPro" id="IPR000835">
    <property type="entry name" value="HTH_MarR-typ"/>
</dbReference>
<name>A0A437GZH9_9SPHN</name>
<protein>
    <recommendedName>
        <fullName evidence="5">HTH marR-type domain-containing protein</fullName>
    </recommendedName>
</protein>
<dbReference type="EMBL" id="RXOL01000001">
    <property type="protein sequence ID" value="RVQ68774.1"/>
    <property type="molecule type" value="Genomic_DNA"/>
</dbReference>
<reference evidence="6 7" key="1">
    <citation type="submission" date="2018-12" db="EMBL/GenBank/DDBJ databases">
        <title>Croceicoccus ponticola sp. nov., a lipolytic bacterium isolated from seawater.</title>
        <authorList>
            <person name="Yoon J.-H."/>
        </authorList>
    </citation>
    <scope>NUCLEOTIDE SEQUENCE [LARGE SCALE GENOMIC DNA]</scope>
    <source>
        <strain evidence="6 7">GM-16</strain>
    </source>
</reference>
<dbReference type="Proteomes" id="UP000283003">
    <property type="component" value="Unassembled WGS sequence"/>
</dbReference>
<proteinExistence type="predicted"/>
<dbReference type="InterPro" id="IPR023187">
    <property type="entry name" value="Tscrpt_reg_MarR-type_CS"/>
</dbReference>
<feature type="domain" description="HTH marR-type" evidence="5">
    <location>
        <begin position="86"/>
        <end position="182"/>
    </location>
</feature>
<dbReference type="InterPro" id="IPR036388">
    <property type="entry name" value="WH-like_DNA-bd_sf"/>
</dbReference>
<evidence type="ECO:0000313" key="6">
    <source>
        <dbReference type="EMBL" id="RVQ68774.1"/>
    </source>
</evidence>
<keyword evidence="3" id="KW-0804">Transcription</keyword>
<evidence type="ECO:0000313" key="7">
    <source>
        <dbReference type="Proteomes" id="UP000283003"/>
    </source>
</evidence>
<evidence type="ECO:0000256" key="3">
    <source>
        <dbReference type="ARBA" id="ARBA00023163"/>
    </source>
</evidence>
<dbReference type="GO" id="GO:0003700">
    <property type="term" value="F:DNA-binding transcription factor activity"/>
    <property type="evidence" value="ECO:0007669"/>
    <property type="project" value="InterPro"/>
</dbReference>
<dbReference type="InterPro" id="IPR036390">
    <property type="entry name" value="WH_DNA-bd_sf"/>
</dbReference>
<dbReference type="OrthoDB" id="7594920at2"/>